<sequence>MRKHCLQRQRKAMDSNDDAGLSCGDHISSTTKDEKEEKGKVVAKEEPTGDGESRSPQQEATVRQMRQGNPLTAESEDLPSHVPETSSEKHTTDLKEEDAARETTVGLDTTPAPHNGAERNSTKGIPKTS</sequence>
<evidence type="ECO:0000256" key="1">
    <source>
        <dbReference type="SAM" id="MobiDB-lite"/>
    </source>
</evidence>
<dbReference type="AlphaFoldDB" id="Q4DVJ0"/>
<dbReference type="PaxDb" id="353153-Q4DVJ0"/>
<feature type="compositionally biased region" description="Basic and acidic residues" evidence="1">
    <location>
        <begin position="86"/>
        <end position="101"/>
    </location>
</feature>
<feature type="compositionally biased region" description="Polar residues" evidence="1">
    <location>
        <begin position="54"/>
        <end position="72"/>
    </location>
</feature>
<dbReference type="KEGG" id="tcr:506961.30"/>
<keyword evidence="3" id="KW-1185">Reference proteome</keyword>
<accession>Q4DVJ0</accession>
<evidence type="ECO:0000313" key="2">
    <source>
        <dbReference type="EMBL" id="EAN96540.1"/>
    </source>
</evidence>
<feature type="compositionally biased region" description="Basic and acidic residues" evidence="1">
    <location>
        <begin position="31"/>
        <end position="53"/>
    </location>
</feature>
<protein>
    <submittedName>
        <fullName evidence="2">Uncharacterized protein</fullName>
    </submittedName>
</protein>
<feature type="region of interest" description="Disordered" evidence="1">
    <location>
        <begin position="1"/>
        <end position="129"/>
    </location>
</feature>
<reference evidence="2 3" key="1">
    <citation type="journal article" date="2005" name="Science">
        <title>The genome sequence of Trypanosoma cruzi, etiologic agent of Chagas disease.</title>
        <authorList>
            <person name="El-Sayed N.M."/>
            <person name="Myler P.J."/>
            <person name="Bartholomeu D.C."/>
            <person name="Nilsson D."/>
            <person name="Aggarwal G."/>
            <person name="Tran A.N."/>
            <person name="Ghedin E."/>
            <person name="Worthey E.A."/>
            <person name="Delcher A.L."/>
            <person name="Blandin G."/>
            <person name="Westenberger S.J."/>
            <person name="Caler E."/>
            <person name="Cerqueira G.C."/>
            <person name="Branche C."/>
            <person name="Haas B."/>
            <person name="Anupama A."/>
            <person name="Arner E."/>
            <person name="Aslund L."/>
            <person name="Attipoe P."/>
            <person name="Bontempi E."/>
            <person name="Bringaud F."/>
            <person name="Burton P."/>
            <person name="Cadag E."/>
            <person name="Campbell D.A."/>
            <person name="Carrington M."/>
            <person name="Crabtree J."/>
            <person name="Darban H."/>
            <person name="da Silveira J.F."/>
            <person name="de Jong P."/>
            <person name="Edwards K."/>
            <person name="Englund P.T."/>
            <person name="Fazelina G."/>
            <person name="Feldblyum T."/>
            <person name="Ferella M."/>
            <person name="Frasch A.C."/>
            <person name="Gull K."/>
            <person name="Horn D."/>
            <person name="Hou L."/>
            <person name="Huang Y."/>
            <person name="Kindlund E."/>
            <person name="Klingbeil M."/>
            <person name="Kluge S."/>
            <person name="Koo H."/>
            <person name="Lacerda D."/>
            <person name="Levin M.J."/>
            <person name="Lorenzi H."/>
            <person name="Louie T."/>
            <person name="Machado C.R."/>
            <person name="McCulloch R."/>
            <person name="McKenna A."/>
            <person name="Mizuno Y."/>
            <person name="Mottram J.C."/>
            <person name="Nelson S."/>
            <person name="Ochaya S."/>
            <person name="Osoegawa K."/>
            <person name="Pai G."/>
            <person name="Parsons M."/>
            <person name="Pentony M."/>
            <person name="Pettersson U."/>
            <person name="Pop M."/>
            <person name="Ramirez J.L."/>
            <person name="Rinta J."/>
            <person name="Robertson L."/>
            <person name="Salzberg S.L."/>
            <person name="Sanchez D.O."/>
            <person name="Seyler A."/>
            <person name="Sharma R."/>
            <person name="Shetty J."/>
            <person name="Simpson A.J."/>
            <person name="Sisk E."/>
            <person name="Tammi M.T."/>
            <person name="Tarleton R."/>
            <person name="Teixeira S."/>
            <person name="Van Aken S."/>
            <person name="Vogt C."/>
            <person name="Ward P.N."/>
            <person name="Wickstead B."/>
            <person name="Wortman J."/>
            <person name="White O."/>
            <person name="Fraser C.M."/>
            <person name="Stuart K.D."/>
            <person name="Andersson B."/>
        </authorList>
    </citation>
    <scope>NUCLEOTIDE SEQUENCE [LARGE SCALE GENOMIC DNA]</scope>
    <source>
        <strain evidence="2 3">CL Brener</strain>
    </source>
</reference>
<dbReference type="EMBL" id="AAHK01000144">
    <property type="protein sequence ID" value="EAN96540.1"/>
    <property type="molecule type" value="Genomic_DNA"/>
</dbReference>
<comment type="caution">
    <text evidence="2">The sequence shown here is derived from an EMBL/GenBank/DDBJ whole genome shotgun (WGS) entry which is preliminary data.</text>
</comment>
<dbReference type="GeneID" id="3550635"/>
<dbReference type="RefSeq" id="XP_818391.1">
    <property type="nucleotide sequence ID" value="XM_813298.1"/>
</dbReference>
<dbReference type="Proteomes" id="UP000002296">
    <property type="component" value="Unassembled WGS sequence"/>
</dbReference>
<dbReference type="InParanoid" id="Q4DVJ0"/>
<proteinExistence type="predicted"/>
<organism evidence="2 3">
    <name type="scientific">Trypanosoma cruzi (strain CL Brener)</name>
    <dbReference type="NCBI Taxonomy" id="353153"/>
    <lineage>
        <taxon>Eukaryota</taxon>
        <taxon>Discoba</taxon>
        <taxon>Euglenozoa</taxon>
        <taxon>Kinetoplastea</taxon>
        <taxon>Metakinetoplastina</taxon>
        <taxon>Trypanosomatida</taxon>
        <taxon>Trypanosomatidae</taxon>
        <taxon>Trypanosoma</taxon>
        <taxon>Schizotrypanum</taxon>
    </lineage>
</organism>
<evidence type="ECO:0000313" key="3">
    <source>
        <dbReference type="Proteomes" id="UP000002296"/>
    </source>
</evidence>
<gene>
    <name evidence="2" type="ORF">Tc00.1047053506961.30</name>
</gene>
<feature type="compositionally biased region" description="Basic residues" evidence="1">
    <location>
        <begin position="1"/>
        <end position="10"/>
    </location>
</feature>
<name>Q4DVJ0_TRYCC</name>